<feature type="region of interest" description="Disordered" evidence="1">
    <location>
        <begin position="382"/>
        <end position="480"/>
    </location>
</feature>
<dbReference type="SUPFAM" id="SSF55785">
    <property type="entry name" value="PYP-like sensor domain (PAS domain)"/>
    <property type="match status" value="1"/>
</dbReference>
<dbReference type="PANTHER" id="PTHR43102:SF2">
    <property type="entry name" value="GAF DOMAIN-CONTAINING PROTEIN"/>
    <property type="match status" value="1"/>
</dbReference>
<evidence type="ECO:0000256" key="1">
    <source>
        <dbReference type="SAM" id="MobiDB-lite"/>
    </source>
</evidence>
<proteinExistence type="predicted"/>
<dbReference type="EMBL" id="CAXHTA020000021">
    <property type="protein sequence ID" value="CAL5229595.1"/>
    <property type="molecule type" value="Genomic_DNA"/>
</dbReference>
<protein>
    <submittedName>
        <fullName evidence="2">G12953 protein</fullName>
    </submittedName>
</protein>
<keyword evidence="3" id="KW-1185">Reference proteome</keyword>
<dbReference type="Gene3D" id="3.30.450.20">
    <property type="entry name" value="PAS domain"/>
    <property type="match status" value="1"/>
</dbReference>
<dbReference type="InterPro" id="IPR035965">
    <property type="entry name" value="PAS-like_dom_sf"/>
</dbReference>
<sequence length="485" mass="52774">MLEAEVRPTTDSEFSFPRPSTAKSFRRSLSAHPAQSHEQDRVAFVSAVHLKDSENHVLQSMCKLLTSLLRVPVAGTGMMSRGRLEYTGFVQPNDWATPSLAALPIAQELLVVPDLHKDPRFIEECRMSPARFYISAPLTASTGMQIGALHVMDSKPRSGGLAGEEKRIFMDMVRIMSHKVEEDYTKRMEQEKQERTKDQLLQALDKIRAPICVCEIVQADTKILFANHTWTTLSGVGEEPLVNVSLWDILKAVDEPRDEAQARFWACEVGKQDFAANFELCLEHQQLSMRLHFRSANRGAPKAVKETKGLLNQAVSKALEPSFFFAMFEQDVDDFVGKTPNPNAGSSAIASGRASISMSRAGSSFLDDDLLEATAQAAGMAVRERRSGTVSPSLQEAARNHARETTSDSQEGRAVHAADPNPKGLTMEDSAKIQGTTQGPPTAKTASSIIKAAPAPSAPASAAEGRAPAQPTRTAKQPSCGCTIC</sequence>
<evidence type="ECO:0000313" key="3">
    <source>
        <dbReference type="Proteomes" id="UP001497392"/>
    </source>
</evidence>
<accession>A0ABP1GBL7</accession>
<name>A0ABP1GBL7_9CHLO</name>
<dbReference type="PANTHER" id="PTHR43102">
    <property type="entry name" value="SLR1143 PROTEIN"/>
    <property type="match status" value="1"/>
</dbReference>
<gene>
    <name evidence="2" type="primary">g12953</name>
    <name evidence="2" type="ORF">VP750_LOCUS11501</name>
</gene>
<feature type="region of interest" description="Disordered" evidence="1">
    <location>
        <begin position="1"/>
        <end position="20"/>
    </location>
</feature>
<organism evidence="2 3">
    <name type="scientific">Coccomyxa viridis</name>
    <dbReference type="NCBI Taxonomy" id="1274662"/>
    <lineage>
        <taxon>Eukaryota</taxon>
        <taxon>Viridiplantae</taxon>
        <taxon>Chlorophyta</taxon>
        <taxon>core chlorophytes</taxon>
        <taxon>Trebouxiophyceae</taxon>
        <taxon>Trebouxiophyceae incertae sedis</taxon>
        <taxon>Coccomyxaceae</taxon>
        <taxon>Coccomyxa</taxon>
    </lineage>
</organism>
<reference evidence="2 3" key="1">
    <citation type="submission" date="2024-06" db="EMBL/GenBank/DDBJ databases">
        <authorList>
            <person name="Kraege A."/>
            <person name="Thomma B."/>
        </authorList>
    </citation>
    <scope>NUCLEOTIDE SEQUENCE [LARGE SCALE GENOMIC DNA]</scope>
</reference>
<comment type="caution">
    <text evidence="2">The sequence shown here is derived from an EMBL/GenBank/DDBJ whole genome shotgun (WGS) entry which is preliminary data.</text>
</comment>
<feature type="compositionally biased region" description="Basic and acidic residues" evidence="1">
    <location>
        <begin position="398"/>
        <end position="416"/>
    </location>
</feature>
<dbReference type="Proteomes" id="UP001497392">
    <property type="component" value="Unassembled WGS sequence"/>
</dbReference>
<feature type="compositionally biased region" description="Basic and acidic residues" evidence="1">
    <location>
        <begin position="1"/>
        <end position="10"/>
    </location>
</feature>
<evidence type="ECO:0000313" key="2">
    <source>
        <dbReference type="EMBL" id="CAL5229595.1"/>
    </source>
</evidence>
<dbReference type="SUPFAM" id="SSF55781">
    <property type="entry name" value="GAF domain-like"/>
    <property type="match status" value="1"/>
</dbReference>
<feature type="compositionally biased region" description="Low complexity" evidence="1">
    <location>
        <begin position="442"/>
        <end position="463"/>
    </location>
</feature>